<evidence type="ECO:0000313" key="2">
    <source>
        <dbReference type="Proteomes" id="UP000014113"/>
    </source>
</evidence>
<proteinExistence type="predicted"/>
<organism evidence="1 2">
    <name type="scientific">Enterococcus columbae DSM 7374 = ATCC 51263</name>
    <dbReference type="NCBI Taxonomy" id="1121865"/>
    <lineage>
        <taxon>Bacteria</taxon>
        <taxon>Bacillati</taxon>
        <taxon>Bacillota</taxon>
        <taxon>Bacilli</taxon>
        <taxon>Lactobacillales</taxon>
        <taxon>Enterococcaceae</taxon>
        <taxon>Enterococcus</taxon>
    </lineage>
</organism>
<protein>
    <submittedName>
        <fullName evidence="1">Uncharacterized protein</fullName>
    </submittedName>
</protein>
<dbReference type="eggNOG" id="ENOG5032IDU">
    <property type="taxonomic scope" value="Bacteria"/>
</dbReference>
<sequence length="57" mass="6678">MNTNDNLLTLMKQVLSKLDETNQRLETLEAHEDQRRMEEESYLLAIRSAIQNDNIMG</sequence>
<name>S0KFB4_9ENTE</name>
<dbReference type="EMBL" id="ASWJ01000006">
    <property type="protein sequence ID" value="EOW84023.1"/>
    <property type="molecule type" value="Genomic_DNA"/>
</dbReference>
<accession>S0KFB4</accession>
<keyword evidence="2" id="KW-1185">Reference proteome</keyword>
<reference evidence="1 2" key="1">
    <citation type="submission" date="2013-03" db="EMBL/GenBank/DDBJ databases">
        <title>The Genome Sequence of Enterococcus columbae ATCC_51263 (PacBio/Illumina hybrid assembly).</title>
        <authorList>
            <consortium name="The Broad Institute Genomics Platform"/>
            <consortium name="The Broad Institute Genome Sequencing Center for Infectious Disease"/>
            <person name="Earl A."/>
            <person name="Russ C."/>
            <person name="Gilmore M."/>
            <person name="Surin D."/>
            <person name="Walker B."/>
            <person name="Young S."/>
            <person name="Zeng Q."/>
            <person name="Gargeya S."/>
            <person name="Fitzgerald M."/>
            <person name="Haas B."/>
            <person name="Abouelleil A."/>
            <person name="Allen A.W."/>
            <person name="Alvarado L."/>
            <person name="Arachchi H.M."/>
            <person name="Berlin A.M."/>
            <person name="Chapman S.B."/>
            <person name="Gainer-Dewar J."/>
            <person name="Goldberg J."/>
            <person name="Griggs A."/>
            <person name="Gujja S."/>
            <person name="Hansen M."/>
            <person name="Howarth C."/>
            <person name="Imamovic A."/>
            <person name="Ireland A."/>
            <person name="Larimer J."/>
            <person name="McCowan C."/>
            <person name="Murphy C."/>
            <person name="Pearson M."/>
            <person name="Poon T.W."/>
            <person name="Priest M."/>
            <person name="Roberts A."/>
            <person name="Saif S."/>
            <person name="Shea T."/>
            <person name="Sisk P."/>
            <person name="Sykes S."/>
            <person name="Wortman J."/>
            <person name="Nusbaum C."/>
            <person name="Birren B."/>
        </authorList>
    </citation>
    <scope>NUCLEOTIDE SEQUENCE [LARGE SCALE GENOMIC DNA]</scope>
    <source>
        <strain evidence="1 2">ATCC 51263</strain>
    </source>
</reference>
<dbReference type="Proteomes" id="UP000014113">
    <property type="component" value="Unassembled WGS sequence"/>
</dbReference>
<dbReference type="PATRIC" id="fig|1121865.3.peg.1770"/>
<gene>
    <name evidence="1" type="ORF">I568_01470</name>
</gene>
<evidence type="ECO:0000313" key="1">
    <source>
        <dbReference type="EMBL" id="EOW84023.1"/>
    </source>
</evidence>
<dbReference type="RefSeq" id="WP_016183936.1">
    <property type="nucleotide sequence ID" value="NZ_JXKI01000003.1"/>
</dbReference>
<comment type="caution">
    <text evidence="1">The sequence shown here is derived from an EMBL/GenBank/DDBJ whole genome shotgun (WGS) entry which is preliminary data.</text>
</comment>
<dbReference type="AlphaFoldDB" id="S0KFB4"/>